<accession>A0A1Y5T9L2</accession>
<dbReference type="AlphaFoldDB" id="A0A1Y5T9L2"/>
<reference evidence="1 2" key="1">
    <citation type="submission" date="2017-03" db="EMBL/GenBank/DDBJ databases">
        <authorList>
            <person name="Afonso C.L."/>
            <person name="Miller P.J."/>
            <person name="Scott M.A."/>
            <person name="Spackman E."/>
            <person name="Goraichik I."/>
            <person name="Dimitrov K.M."/>
            <person name="Suarez D.L."/>
            <person name="Swayne D.E."/>
        </authorList>
    </citation>
    <scope>NUCLEOTIDE SEQUENCE [LARGE SCALE GENOMIC DNA]</scope>
    <source>
        <strain evidence="1 2">CECT 7639</strain>
    </source>
</reference>
<evidence type="ECO:0000313" key="2">
    <source>
        <dbReference type="Proteomes" id="UP000193077"/>
    </source>
</evidence>
<keyword evidence="2" id="KW-1185">Reference proteome</keyword>
<sequence length="97" mass="10733">MDDNTKKPDYVADYSVRETFGDAVVSLVYDGANFRLEIGVSRMDQTGQGGNTMHPVARVIMPMPCANDLRNKLTGLFEQLENQGVLKRGNQEGAKLQ</sequence>
<proteinExistence type="predicted"/>
<dbReference type="EMBL" id="FWFO01000002">
    <property type="protein sequence ID" value="SLN58985.1"/>
    <property type="molecule type" value="Genomic_DNA"/>
</dbReference>
<gene>
    <name evidence="1" type="ORF">TRL7639_03275</name>
</gene>
<protein>
    <recommendedName>
        <fullName evidence="3">DUF3467 domain-containing protein</fullName>
    </recommendedName>
</protein>
<evidence type="ECO:0008006" key="3">
    <source>
        <dbReference type="Google" id="ProtNLM"/>
    </source>
</evidence>
<evidence type="ECO:0000313" key="1">
    <source>
        <dbReference type="EMBL" id="SLN58985.1"/>
    </source>
</evidence>
<dbReference type="OrthoDB" id="9966135at2"/>
<dbReference type="Proteomes" id="UP000193077">
    <property type="component" value="Unassembled WGS sequence"/>
</dbReference>
<organism evidence="1 2">
    <name type="scientific">Falsiruegeria litorea R37</name>
    <dbReference type="NCBI Taxonomy" id="1200284"/>
    <lineage>
        <taxon>Bacteria</taxon>
        <taxon>Pseudomonadati</taxon>
        <taxon>Pseudomonadota</taxon>
        <taxon>Alphaproteobacteria</taxon>
        <taxon>Rhodobacterales</taxon>
        <taxon>Roseobacteraceae</taxon>
        <taxon>Falsiruegeria</taxon>
    </lineage>
</organism>
<name>A0A1Y5T9L2_9RHOB</name>
<dbReference type="RefSeq" id="WP_085796897.1">
    <property type="nucleotide sequence ID" value="NZ_FWFO01000002.1"/>
</dbReference>